<dbReference type="InterPro" id="IPR051010">
    <property type="entry name" value="BCAA_transport"/>
</dbReference>
<proteinExistence type="inferred from homology"/>
<comment type="similarity">
    <text evidence="1">Belongs to the leucine-binding protein family.</text>
</comment>
<name>A0ABU5ZQ43_9BACL</name>
<dbReference type="PANTHER" id="PTHR30483">
    <property type="entry name" value="LEUCINE-SPECIFIC-BINDING PROTEIN"/>
    <property type="match status" value="1"/>
</dbReference>
<keyword evidence="7" id="KW-1185">Reference proteome</keyword>
<dbReference type="Proteomes" id="UP001310386">
    <property type="component" value="Unassembled WGS sequence"/>
</dbReference>
<dbReference type="InterPro" id="IPR028082">
    <property type="entry name" value="Peripla_BP_I"/>
</dbReference>
<evidence type="ECO:0000256" key="2">
    <source>
        <dbReference type="ARBA" id="ARBA00022729"/>
    </source>
</evidence>
<feature type="region of interest" description="Disordered" evidence="3">
    <location>
        <begin position="25"/>
        <end position="48"/>
    </location>
</feature>
<sequence length="402" mass="43118">MRKKLGMIVILLLWIALVGCSASSPSNETKSSQAKPSPSGKAEPASGNAGDMVKIGVVLAETGPASGLGKPEIDAIRLVKKKLEAQGGMIGGKKVEIIMKDYETDDTKAVLAMRKLIADEGVSVVYGATQVSTSIALRDIALKNNVVFLSGAPIGQLGETVFQTGQTSEVLIQQMIDYLKSKNIHTVAWINARDAFGQSGLPIMKKLAEPNGIEIVDAEDFDASATDMTVQLSKIKAKNPGALIVWSRTPGAGVVVKNFKQLGFTIPMLQSQAAANDAFLKQVGADGEGVLVQGSKASVAEQLPDSEYKNRLIQHNQEMMAEYNYPGDIFTTKATDAMNIIFKAIEAGNTTSDQIRDFLENQLHEYQGLSGTFRYTKENHAAVDDNGVSLLPIHNGAWSYSK</sequence>
<evidence type="ECO:0000313" key="6">
    <source>
        <dbReference type="EMBL" id="MEB3103936.1"/>
    </source>
</evidence>
<protein>
    <submittedName>
        <fullName evidence="6">ABC transporter substrate-binding protein</fullName>
    </submittedName>
</protein>
<dbReference type="Pfam" id="PF13458">
    <property type="entry name" value="Peripla_BP_6"/>
    <property type="match status" value="1"/>
</dbReference>
<comment type="caution">
    <text evidence="6">The sequence shown here is derived from an EMBL/GenBank/DDBJ whole genome shotgun (WGS) entry which is preliminary data.</text>
</comment>
<evidence type="ECO:0000256" key="4">
    <source>
        <dbReference type="SAM" id="SignalP"/>
    </source>
</evidence>
<organism evidence="6 7">
    <name type="scientific">Ferviditalea candida</name>
    <dbReference type="NCBI Taxonomy" id="3108399"/>
    <lineage>
        <taxon>Bacteria</taxon>
        <taxon>Bacillati</taxon>
        <taxon>Bacillota</taxon>
        <taxon>Bacilli</taxon>
        <taxon>Bacillales</taxon>
        <taxon>Paenibacillaceae</taxon>
        <taxon>Ferviditalea</taxon>
    </lineage>
</organism>
<evidence type="ECO:0000256" key="3">
    <source>
        <dbReference type="SAM" id="MobiDB-lite"/>
    </source>
</evidence>
<keyword evidence="2 4" id="KW-0732">Signal</keyword>
<evidence type="ECO:0000259" key="5">
    <source>
        <dbReference type="Pfam" id="PF13458"/>
    </source>
</evidence>
<accession>A0ABU5ZQ43</accession>
<evidence type="ECO:0000256" key="1">
    <source>
        <dbReference type="ARBA" id="ARBA00010062"/>
    </source>
</evidence>
<feature type="signal peptide" evidence="4">
    <location>
        <begin position="1"/>
        <end position="22"/>
    </location>
</feature>
<dbReference type="InterPro" id="IPR028081">
    <property type="entry name" value="Leu-bd"/>
</dbReference>
<dbReference type="EMBL" id="JAYJLD010000060">
    <property type="protein sequence ID" value="MEB3103936.1"/>
    <property type="molecule type" value="Genomic_DNA"/>
</dbReference>
<dbReference type="RefSeq" id="WP_371756061.1">
    <property type="nucleotide sequence ID" value="NZ_JAYJLD010000060.1"/>
</dbReference>
<evidence type="ECO:0000313" key="7">
    <source>
        <dbReference type="Proteomes" id="UP001310386"/>
    </source>
</evidence>
<gene>
    <name evidence="6" type="ORF">VF724_20175</name>
</gene>
<reference evidence="6" key="1">
    <citation type="submission" date="2023-12" db="EMBL/GenBank/DDBJ databases">
        <title>Fervidustalea candida gen. nov., sp. nov., a novel member of the family Paenibacillaceae isolated from a geothermal area.</title>
        <authorList>
            <person name="Li W.-J."/>
            <person name="Jiao J.-Y."/>
            <person name="Chen Y."/>
        </authorList>
    </citation>
    <scope>NUCLEOTIDE SEQUENCE</scope>
    <source>
        <strain evidence="6">SYSU GA230002</strain>
    </source>
</reference>
<dbReference type="PANTHER" id="PTHR30483:SF38">
    <property type="entry name" value="BLR7848 PROTEIN"/>
    <property type="match status" value="1"/>
</dbReference>
<feature type="compositionally biased region" description="Polar residues" evidence="3">
    <location>
        <begin position="25"/>
        <end position="36"/>
    </location>
</feature>
<dbReference type="CDD" id="cd06333">
    <property type="entry name" value="PBP1_ABC_RPA1789-like"/>
    <property type="match status" value="1"/>
</dbReference>
<feature type="chain" id="PRO_5046905692" evidence="4">
    <location>
        <begin position="23"/>
        <end position="402"/>
    </location>
</feature>
<feature type="domain" description="Leucine-binding protein" evidence="5">
    <location>
        <begin position="53"/>
        <end position="384"/>
    </location>
</feature>
<dbReference type="Gene3D" id="3.40.50.2300">
    <property type="match status" value="2"/>
</dbReference>
<dbReference type="PROSITE" id="PS51257">
    <property type="entry name" value="PROKAR_LIPOPROTEIN"/>
    <property type="match status" value="1"/>
</dbReference>
<dbReference type="SUPFAM" id="SSF53822">
    <property type="entry name" value="Periplasmic binding protein-like I"/>
    <property type="match status" value="1"/>
</dbReference>